<proteinExistence type="inferred from homology"/>
<keyword evidence="6 7" id="KW-0472">Membrane</keyword>
<evidence type="ECO:0000313" key="8">
    <source>
        <dbReference type="Proteomes" id="UP000504611"/>
    </source>
</evidence>
<dbReference type="GeneID" id="104947407"/>
<evidence type="ECO:0000256" key="2">
    <source>
        <dbReference type="ARBA" id="ARBA00007965"/>
    </source>
</evidence>
<dbReference type="GO" id="GO:0016323">
    <property type="term" value="C:basolateral plasma membrane"/>
    <property type="evidence" value="ECO:0007669"/>
    <property type="project" value="TreeGrafter"/>
</dbReference>
<dbReference type="GO" id="GO:0015853">
    <property type="term" value="P:adenine transport"/>
    <property type="evidence" value="ECO:0007669"/>
    <property type="project" value="TreeGrafter"/>
</dbReference>
<dbReference type="GO" id="GO:0015854">
    <property type="term" value="P:guanine transport"/>
    <property type="evidence" value="ECO:0007669"/>
    <property type="project" value="TreeGrafter"/>
</dbReference>
<reference evidence="9" key="1">
    <citation type="submission" date="2025-08" db="UniProtKB">
        <authorList>
            <consortium name="RefSeq"/>
        </authorList>
    </citation>
    <scope>IDENTIFICATION</scope>
    <source>
        <tissue evidence="9">Muscle</tissue>
    </source>
</reference>
<accession>A0A6I9N535</accession>
<dbReference type="PANTHER" id="PTHR10332:SF8">
    <property type="entry name" value="EQUILIBRATIVE NUCLEOSIDE TRANSPORTER 2"/>
    <property type="match status" value="1"/>
</dbReference>
<organism evidence="8 9">
    <name type="scientific">Notothenia coriiceps</name>
    <name type="common">black rockcod</name>
    <dbReference type="NCBI Taxonomy" id="8208"/>
    <lineage>
        <taxon>Eukaryota</taxon>
        <taxon>Metazoa</taxon>
        <taxon>Chordata</taxon>
        <taxon>Craniata</taxon>
        <taxon>Vertebrata</taxon>
        <taxon>Euteleostomi</taxon>
        <taxon>Actinopterygii</taxon>
        <taxon>Neopterygii</taxon>
        <taxon>Teleostei</taxon>
        <taxon>Neoteleostei</taxon>
        <taxon>Acanthomorphata</taxon>
        <taxon>Eupercaria</taxon>
        <taxon>Perciformes</taxon>
        <taxon>Notothenioidei</taxon>
        <taxon>Nototheniidae</taxon>
        <taxon>Notothenia</taxon>
    </lineage>
</organism>
<feature type="transmembrane region" description="Helical" evidence="7">
    <location>
        <begin position="64"/>
        <end position="83"/>
    </location>
</feature>
<dbReference type="OrthoDB" id="46396at2759"/>
<dbReference type="KEGG" id="ncc:104947407"/>
<keyword evidence="3" id="KW-0813">Transport</keyword>
<dbReference type="RefSeq" id="XP_010771707.1">
    <property type="nucleotide sequence ID" value="XM_010773405.1"/>
</dbReference>
<dbReference type="PANTHER" id="PTHR10332">
    <property type="entry name" value="EQUILIBRATIVE NUCLEOSIDE TRANSPORTER"/>
    <property type="match status" value="1"/>
</dbReference>
<evidence type="ECO:0000256" key="6">
    <source>
        <dbReference type="ARBA" id="ARBA00023136"/>
    </source>
</evidence>
<dbReference type="AlphaFoldDB" id="A0A6I9N535"/>
<dbReference type="Proteomes" id="UP000504611">
    <property type="component" value="Unplaced"/>
</dbReference>
<evidence type="ECO:0000256" key="5">
    <source>
        <dbReference type="ARBA" id="ARBA00022989"/>
    </source>
</evidence>
<evidence type="ECO:0000256" key="4">
    <source>
        <dbReference type="ARBA" id="ARBA00022692"/>
    </source>
</evidence>
<name>A0A6I9N535_9TELE</name>
<protein>
    <submittedName>
        <fullName evidence="9">Equilibrative nucleoside transporter 2-like</fullName>
    </submittedName>
</protein>
<feature type="transmembrane region" description="Helical" evidence="7">
    <location>
        <begin position="12"/>
        <end position="31"/>
    </location>
</feature>
<keyword evidence="4 7" id="KW-0812">Transmembrane</keyword>
<keyword evidence="5 7" id="KW-1133">Transmembrane helix</keyword>
<gene>
    <name evidence="9" type="primary">LOC104947407</name>
</gene>
<evidence type="ECO:0000256" key="3">
    <source>
        <dbReference type="ARBA" id="ARBA00022448"/>
    </source>
</evidence>
<evidence type="ECO:0000256" key="1">
    <source>
        <dbReference type="ARBA" id="ARBA00004141"/>
    </source>
</evidence>
<keyword evidence="8" id="KW-1185">Reference proteome</keyword>
<dbReference type="GO" id="GO:0035344">
    <property type="term" value="P:hypoxanthine transport"/>
    <property type="evidence" value="ECO:0007669"/>
    <property type="project" value="TreeGrafter"/>
</dbReference>
<dbReference type="InterPro" id="IPR002259">
    <property type="entry name" value="Eqnu_transpt"/>
</dbReference>
<sequence>MTMSPPADRCQAVGLIIFVLGLGTLLPWNFFLTASEYFNHRLESNITSNGSSGIAAKDYNYDSWMTLLSQLPLLLFTLLNSFLHHW</sequence>
<comment type="similarity">
    <text evidence="2">Belongs to the SLC29A/ENT transporter (TC 2.A.57) family.</text>
</comment>
<evidence type="ECO:0000313" key="9">
    <source>
        <dbReference type="RefSeq" id="XP_010771707.1"/>
    </source>
</evidence>
<dbReference type="GO" id="GO:0015862">
    <property type="term" value="P:uridine transmembrane transport"/>
    <property type="evidence" value="ECO:0007669"/>
    <property type="project" value="TreeGrafter"/>
</dbReference>
<dbReference type="GO" id="GO:0035364">
    <property type="term" value="P:thymine transport"/>
    <property type="evidence" value="ECO:0007669"/>
    <property type="project" value="TreeGrafter"/>
</dbReference>
<comment type="subcellular location">
    <subcellularLocation>
        <location evidence="1">Membrane</location>
        <topology evidence="1">Multi-pass membrane protein</topology>
    </subcellularLocation>
</comment>
<evidence type="ECO:0000256" key="7">
    <source>
        <dbReference type="SAM" id="Phobius"/>
    </source>
</evidence>
<dbReference type="GO" id="GO:0005337">
    <property type="term" value="F:nucleoside transmembrane transporter activity"/>
    <property type="evidence" value="ECO:0007669"/>
    <property type="project" value="InterPro"/>
</dbReference>